<comment type="catalytic activity">
    <reaction evidence="6">
        <text>uridine(746) in 23S rRNA = pseudouridine(746) in 23S rRNA</text>
        <dbReference type="Rhea" id="RHEA:42548"/>
        <dbReference type="Rhea" id="RHEA-COMP:10109"/>
        <dbReference type="Rhea" id="RHEA-COMP:10110"/>
        <dbReference type="ChEBI" id="CHEBI:65314"/>
        <dbReference type="ChEBI" id="CHEBI:65315"/>
        <dbReference type="EC" id="5.4.99.29"/>
    </reaction>
</comment>
<evidence type="ECO:0000256" key="2">
    <source>
        <dbReference type="ARBA" id="ARBA00022552"/>
    </source>
</evidence>
<organism evidence="11 12">
    <name type="scientific">Candidatus Terasakiella magnetica</name>
    <dbReference type="NCBI Taxonomy" id="1867952"/>
    <lineage>
        <taxon>Bacteria</taxon>
        <taxon>Pseudomonadati</taxon>
        <taxon>Pseudomonadota</taxon>
        <taxon>Alphaproteobacteria</taxon>
        <taxon>Rhodospirillales</taxon>
        <taxon>Terasakiellaceae</taxon>
        <taxon>Terasakiella</taxon>
    </lineage>
</organism>
<dbReference type="InterPro" id="IPR006225">
    <property type="entry name" value="PsdUridine_synth_RluC/D"/>
</dbReference>
<dbReference type="PANTHER" id="PTHR21600:SF91">
    <property type="entry name" value="DUAL-SPECIFICITY RNA PSEUDOURIDINE SYNTHASE RLUA"/>
    <property type="match status" value="1"/>
</dbReference>
<protein>
    <recommendedName>
        <fullName evidence="9">Pseudouridine synthase</fullName>
        <ecNumber evidence="9">5.4.99.-</ecNumber>
    </recommendedName>
</protein>
<dbReference type="SUPFAM" id="SSF55120">
    <property type="entry name" value="Pseudouridine synthase"/>
    <property type="match status" value="1"/>
</dbReference>
<feature type="active site" evidence="8">
    <location>
        <position position="62"/>
    </location>
</feature>
<dbReference type="AlphaFoldDB" id="A0A1C3RKJ4"/>
<dbReference type="Pfam" id="PF00849">
    <property type="entry name" value="PseudoU_synth_2"/>
    <property type="match status" value="1"/>
</dbReference>
<keyword evidence="3" id="KW-0819">tRNA processing</keyword>
<dbReference type="EMBL" id="FLYE01000046">
    <property type="protein sequence ID" value="SCA57768.1"/>
    <property type="molecule type" value="Genomic_DNA"/>
</dbReference>
<dbReference type="STRING" id="1867952.MTBPR1_70040"/>
<dbReference type="GO" id="GO:0000455">
    <property type="term" value="P:enzyme-directed rRNA pseudouridine synthesis"/>
    <property type="evidence" value="ECO:0007669"/>
    <property type="project" value="TreeGrafter"/>
</dbReference>
<dbReference type="InterPro" id="IPR006224">
    <property type="entry name" value="PsdUridine_synth_RluA-like_CS"/>
</dbReference>
<evidence type="ECO:0000313" key="12">
    <source>
        <dbReference type="Proteomes" id="UP000231658"/>
    </source>
</evidence>
<keyword evidence="12" id="KW-1185">Reference proteome</keyword>
<evidence type="ECO:0000256" key="7">
    <source>
        <dbReference type="ARBA" id="ARBA00037305"/>
    </source>
</evidence>
<evidence type="ECO:0000256" key="5">
    <source>
        <dbReference type="ARBA" id="ARBA00036184"/>
    </source>
</evidence>
<dbReference type="CDD" id="cd02869">
    <property type="entry name" value="PseudoU_synth_RluA_like"/>
    <property type="match status" value="1"/>
</dbReference>
<dbReference type="NCBIfam" id="TIGR00005">
    <property type="entry name" value="rluA_subfam"/>
    <property type="match status" value="1"/>
</dbReference>
<evidence type="ECO:0000256" key="9">
    <source>
        <dbReference type="RuleBase" id="RU362028"/>
    </source>
</evidence>
<evidence type="ECO:0000256" key="1">
    <source>
        <dbReference type="ARBA" id="ARBA00010876"/>
    </source>
</evidence>
<dbReference type="InterPro" id="IPR020103">
    <property type="entry name" value="PsdUridine_synth_cat_dom_sf"/>
</dbReference>
<comment type="function">
    <text evidence="9">Responsible for synthesis of pseudouridine from uracil.</text>
</comment>
<evidence type="ECO:0000256" key="4">
    <source>
        <dbReference type="ARBA" id="ARBA00023235"/>
    </source>
</evidence>
<dbReference type="GO" id="GO:0160151">
    <property type="term" value="F:tRNA pseudouridine(32) synthase activity"/>
    <property type="evidence" value="ECO:0007669"/>
    <property type="project" value="UniProtKB-EC"/>
</dbReference>
<dbReference type="FunFam" id="3.30.2350.10:FF:000005">
    <property type="entry name" value="Pseudouridine synthase"/>
    <property type="match status" value="1"/>
</dbReference>
<keyword evidence="11" id="KW-0456">Lyase</keyword>
<feature type="domain" description="Pseudouridine synthase RsuA/RluA-like" evidence="10">
    <location>
        <begin position="21"/>
        <end position="167"/>
    </location>
</feature>
<dbReference type="GO" id="GO:0160142">
    <property type="term" value="F:23S rRNA pseudouridine(746) synthase activity"/>
    <property type="evidence" value="ECO:0007669"/>
    <property type="project" value="UniProtKB-EC"/>
</dbReference>
<evidence type="ECO:0000256" key="6">
    <source>
        <dbReference type="ARBA" id="ARBA00036916"/>
    </source>
</evidence>
<comment type="function">
    <text evidence="7">Dual specificity enzyme that catalyzes the synthesis of pseudouridine from uracil-746 in 23S ribosomal RNA and from uracil-32 in the anticodon stem and loop of transfer RNAs.</text>
</comment>
<dbReference type="GO" id="GO:0003723">
    <property type="term" value="F:RNA binding"/>
    <property type="evidence" value="ECO:0007669"/>
    <property type="project" value="InterPro"/>
</dbReference>
<keyword evidence="4 9" id="KW-0413">Isomerase</keyword>
<gene>
    <name evidence="11" type="primary">rluA</name>
    <name evidence="11" type="ORF">MTBPR1_70040</name>
</gene>
<evidence type="ECO:0000256" key="3">
    <source>
        <dbReference type="ARBA" id="ARBA00022694"/>
    </source>
</evidence>
<accession>A0A1C3RKJ4</accession>
<reference evidence="11 12" key="1">
    <citation type="submission" date="2016-07" db="EMBL/GenBank/DDBJ databases">
        <authorList>
            <person name="Lefevre C.T."/>
        </authorList>
    </citation>
    <scope>NUCLEOTIDE SEQUENCE [LARGE SCALE GENOMIC DNA]</scope>
    <source>
        <strain evidence="11">PR1</strain>
    </source>
</reference>
<comment type="similarity">
    <text evidence="1 9">Belongs to the pseudouridine synthase RluA family.</text>
</comment>
<evidence type="ECO:0000313" key="11">
    <source>
        <dbReference type="EMBL" id="SCA57768.1"/>
    </source>
</evidence>
<dbReference type="GO" id="GO:0008033">
    <property type="term" value="P:tRNA processing"/>
    <property type="evidence" value="ECO:0007669"/>
    <property type="project" value="UniProtKB-KW"/>
</dbReference>
<evidence type="ECO:0000256" key="8">
    <source>
        <dbReference type="PIRSR" id="PIRSR606225-1"/>
    </source>
</evidence>
<evidence type="ECO:0000259" key="10">
    <source>
        <dbReference type="Pfam" id="PF00849"/>
    </source>
</evidence>
<dbReference type="GO" id="GO:0016829">
    <property type="term" value="F:lyase activity"/>
    <property type="evidence" value="ECO:0007669"/>
    <property type="project" value="UniProtKB-KW"/>
</dbReference>
<dbReference type="InterPro" id="IPR050188">
    <property type="entry name" value="RluA_PseudoU_synthase"/>
</dbReference>
<dbReference type="Gene3D" id="3.30.2350.10">
    <property type="entry name" value="Pseudouridine synthase"/>
    <property type="match status" value="1"/>
</dbReference>
<comment type="catalytic activity">
    <reaction evidence="9">
        <text>a uridine in RNA = a pseudouridine in RNA</text>
        <dbReference type="Rhea" id="RHEA:48348"/>
        <dbReference type="Rhea" id="RHEA-COMP:12068"/>
        <dbReference type="Rhea" id="RHEA-COMP:12069"/>
        <dbReference type="ChEBI" id="CHEBI:65314"/>
        <dbReference type="ChEBI" id="CHEBI:65315"/>
    </reaction>
</comment>
<dbReference type="InterPro" id="IPR006145">
    <property type="entry name" value="PsdUridine_synth_RsuA/RluA"/>
</dbReference>
<comment type="catalytic activity">
    <reaction evidence="5">
        <text>uridine(32) in tRNA = pseudouridine(32) in tRNA</text>
        <dbReference type="Rhea" id="RHEA:42544"/>
        <dbReference type="Rhea" id="RHEA-COMP:10107"/>
        <dbReference type="Rhea" id="RHEA-COMP:10108"/>
        <dbReference type="ChEBI" id="CHEBI:65314"/>
        <dbReference type="ChEBI" id="CHEBI:65315"/>
        <dbReference type="EC" id="5.4.99.28"/>
    </reaction>
</comment>
<name>A0A1C3RKJ4_9PROT</name>
<dbReference type="PROSITE" id="PS01129">
    <property type="entry name" value="PSI_RLU"/>
    <property type="match status" value="1"/>
</dbReference>
<dbReference type="RefSeq" id="WP_069189784.1">
    <property type="nucleotide sequence ID" value="NZ_FLYE01000046.1"/>
</dbReference>
<keyword evidence="2" id="KW-0698">rRNA processing</keyword>
<dbReference type="EC" id="5.4.99.-" evidence="9"/>
<proteinExistence type="inferred from homology"/>
<dbReference type="OrthoDB" id="9807829at2"/>
<dbReference type="PANTHER" id="PTHR21600">
    <property type="entry name" value="MITOCHONDRIAL RNA PSEUDOURIDINE SYNTHASE"/>
    <property type="match status" value="1"/>
</dbReference>
<sequence length="217" mass="24669">MTFIYSPPQDDIKILYIDDCFVIVNKPSGLLSVPGRAEEHKDCLETRLKSLGYAVMTVHRLDMDTSGLMVFALHKEAHKNLSKQFELKQTQKTYVCLVDGHVGADEGEIDLPLRCDWPNRPLQMVDHELGKKALTKWRVLERLQEGTTRLELTPITGRSHQLRVHCLSMGHAILGDRFYGSDEVVNKAKRLCLHAQALSFHHPETGELMSYDCPADF</sequence>
<dbReference type="Proteomes" id="UP000231658">
    <property type="component" value="Unassembled WGS sequence"/>
</dbReference>